<protein>
    <submittedName>
        <fullName evidence="1">Uncharacterized protein</fullName>
    </submittedName>
</protein>
<sequence length="51" mass="6181">MRIDGKRGRFFRGWDWHRNLADIDPEKAYFLTFLDGMGMCMPWSLIPYIKK</sequence>
<dbReference type="Proteomes" id="UP000010953">
    <property type="component" value="Unassembled WGS sequence"/>
</dbReference>
<gene>
    <name evidence="1" type="ORF">C943_04537</name>
</gene>
<evidence type="ECO:0000313" key="2">
    <source>
        <dbReference type="Proteomes" id="UP000010953"/>
    </source>
</evidence>
<accession>M7XGH6</accession>
<dbReference type="EMBL" id="AMZY02000009">
    <property type="protein sequence ID" value="EMS33658.1"/>
    <property type="molecule type" value="Genomic_DNA"/>
</dbReference>
<evidence type="ECO:0000313" key="1">
    <source>
        <dbReference type="EMBL" id="EMS33658.1"/>
    </source>
</evidence>
<proteinExistence type="predicted"/>
<name>M7XGH6_9BACT</name>
<comment type="caution">
    <text evidence="1">The sequence shown here is derived from an EMBL/GenBank/DDBJ whole genome shotgun (WGS) entry which is preliminary data.</text>
</comment>
<reference evidence="1" key="1">
    <citation type="submission" date="2013-01" db="EMBL/GenBank/DDBJ databases">
        <title>Genome assembly of Mariniradius saccharolyticus AK6.</title>
        <authorList>
            <person name="Vaidya B."/>
            <person name="Khatri I."/>
            <person name="Tanuku N.R.S."/>
            <person name="Subramanian S."/>
            <person name="Pinnaka A."/>
        </authorList>
    </citation>
    <scope>NUCLEOTIDE SEQUENCE [LARGE SCALE GENOMIC DNA]</scope>
    <source>
        <strain evidence="1">AK6</strain>
    </source>
</reference>
<keyword evidence="2" id="KW-1185">Reference proteome</keyword>
<dbReference type="AlphaFoldDB" id="M7XGH6"/>
<dbReference type="InParanoid" id="M7XGH6"/>
<organism evidence="1 2">
    <name type="scientific">Mariniradius saccharolyticus AK6</name>
    <dbReference type="NCBI Taxonomy" id="1239962"/>
    <lineage>
        <taxon>Bacteria</taxon>
        <taxon>Pseudomonadati</taxon>
        <taxon>Bacteroidota</taxon>
        <taxon>Cytophagia</taxon>
        <taxon>Cytophagales</taxon>
        <taxon>Cyclobacteriaceae</taxon>
        <taxon>Mariniradius</taxon>
    </lineage>
</organism>